<dbReference type="NCBIfam" id="TIGR01847">
    <property type="entry name" value="bacteriocin_sig"/>
    <property type="match status" value="1"/>
</dbReference>
<comment type="caution">
    <text evidence="4">The sequence shown here is derived from an EMBL/GenBank/DDBJ whole genome shotgun (WGS) entry which is preliminary data.</text>
</comment>
<evidence type="ECO:0000256" key="3">
    <source>
        <dbReference type="ARBA" id="ARBA00023048"/>
    </source>
</evidence>
<evidence type="ECO:0000313" key="5">
    <source>
        <dbReference type="Proteomes" id="UP001556617"/>
    </source>
</evidence>
<evidence type="ECO:0000313" key="4">
    <source>
        <dbReference type="EMBL" id="MEX0379807.1"/>
    </source>
</evidence>
<name>A0ABV3S040_9LACO</name>
<protein>
    <submittedName>
        <fullName evidence="4">Bacteriocin</fullName>
    </submittedName>
</protein>
<dbReference type="InterPro" id="IPR010133">
    <property type="entry name" value="Bacteriocin_signal_seq"/>
</dbReference>
<dbReference type="EMBL" id="JBFPER010000001">
    <property type="protein sequence ID" value="MEX0379807.1"/>
    <property type="molecule type" value="Genomic_DNA"/>
</dbReference>
<keyword evidence="2" id="KW-0044">Antibiotic</keyword>
<proteinExistence type="predicted"/>
<evidence type="ECO:0000256" key="1">
    <source>
        <dbReference type="ARBA" id="ARBA00022529"/>
    </source>
</evidence>
<reference evidence="4 5" key="1">
    <citation type="submission" date="2024-07" db="EMBL/GenBank/DDBJ databases">
        <authorList>
            <person name="Yun M."/>
        </authorList>
    </citation>
    <scope>NUCLEOTIDE SEQUENCE [LARGE SCALE GENOMIC DNA]</scope>
    <source>
        <strain evidence="4 5">MS01</strain>
    </source>
</reference>
<keyword evidence="3" id="KW-0078">Bacteriocin</keyword>
<sequence>MTGLEKLNQLNDNELSTVLGGKKSSNYSAGQAYGFMAGAVIRGALFFY</sequence>
<evidence type="ECO:0000256" key="2">
    <source>
        <dbReference type="ARBA" id="ARBA00023022"/>
    </source>
</evidence>
<keyword evidence="1" id="KW-0929">Antimicrobial</keyword>
<keyword evidence="5" id="KW-1185">Reference proteome</keyword>
<accession>A0ABV3S040</accession>
<dbReference type="RefSeq" id="WP_367973086.1">
    <property type="nucleotide sequence ID" value="NZ_JBFPEQ010000001.1"/>
</dbReference>
<gene>
    <name evidence="4" type="ORF">AB3K24_00320</name>
</gene>
<dbReference type="Proteomes" id="UP001556617">
    <property type="component" value="Unassembled WGS sequence"/>
</dbReference>
<organism evidence="4 5">
    <name type="scientific">Leuconostoc aquikimchii</name>
    <dbReference type="NCBI Taxonomy" id="3236804"/>
    <lineage>
        <taxon>Bacteria</taxon>
        <taxon>Bacillati</taxon>
        <taxon>Bacillota</taxon>
        <taxon>Bacilli</taxon>
        <taxon>Lactobacillales</taxon>
        <taxon>Lactobacillaceae</taxon>
        <taxon>Leuconostoc</taxon>
    </lineage>
</organism>